<dbReference type="PROSITE" id="PS51257">
    <property type="entry name" value="PROKAR_LIPOPROTEIN"/>
    <property type="match status" value="1"/>
</dbReference>
<accession>A0A0F6RCL0</accession>
<sequence length="83" mass="9550">MTNFKMLVAAVSTAVIFGCSTTSERDYIVKSSADDEYVYIIDYEKVALVEQARKDSLHNLDTYWVNPPVKRIKRSELEAMQKQ</sequence>
<protein>
    <recommendedName>
        <fullName evidence="3">Lipoprotein</fullName>
    </recommendedName>
</protein>
<organism evidence="1 2">
    <name type="scientific">Kangiella geojedonensis</name>
    <dbReference type="NCBI Taxonomy" id="914150"/>
    <lineage>
        <taxon>Bacteria</taxon>
        <taxon>Pseudomonadati</taxon>
        <taxon>Pseudomonadota</taxon>
        <taxon>Gammaproteobacteria</taxon>
        <taxon>Kangiellales</taxon>
        <taxon>Kangiellaceae</taxon>
        <taxon>Kangiella</taxon>
    </lineage>
</organism>
<dbReference type="Proteomes" id="UP000034071">
    <property type="component" value="Chromosome"/>
</dbReference>
<dbReference type="STRING" id="914150.TQ33_1562"/>
<dbReference type="AlphaFoldDB" id="A0A0F6RCL0"/>
<dbReference type="KEGG" id="kge:TQ33_1562"/>
<dbReference type="OrthoDB" id="5772474at2"/>
<proteinExistence type="predicted"/>
<gene>
    <name evidence="1" type="ORF">TQ33_1562</name>
</gene>
<reference evidence="1 2" key="1">
    <citation type="submission" date="2015-02" db="EMBL/GenBank/DDBJ databases">
        <title>Complete genome sequence of Kangiella geojedonensis strain YCS-5T.</title>
        <authorList>
            <person name="Kim K.M."/>
        </authorList>
    </citation>
    <scope>NUCLEOTIDE SEQUENCE [LARGE SCALE GENOMIC DNA]</scope>
    <source>
        <strain evidence="1 2">YCS-5</strain>
    </source>
</reference>
<dbReference type="EMBL" id="CP010975">
    <property type="protein sequence ID" value="AKE52508.1"/>
    <property type="molecule type" value="Genomic_DNA"/>
</dbReference>
<evidence type="ECO:0008006" key="3">
    <source>
        <dbReference type="Google" id="ProtNLM"/>
    </source>
</evidence>
<dbReference type="HOGENOM" id="CLU_2585038_0_0_6"/>
<keyword evidence="2" id="KW-1185">Reference proteome</keyword>
<evidence type="ECO:0000313" key="1">
    <source>
        <dbReference type="EMBL" id="AKE52508.1"/>
    </source>
</evidence>
<dbReference type="RefSeq" id="WP_046561568.1">
    <property type="nucleotide sequence ID" value="NZ_CP010975.1"/>
</dbReference>
<name>A0A0F6RCL0_9GAMM</name>
<evidence type="ECO:0000313" key="2">
    <source>
        <dbReference type="Proteomes" id="UP000034071"/>
    </source>
</evidence>